<evidence type="ECO:0000256" key="2">
    <source>
        <dbReference type="ARBA" id="ARBA00022679"/>
    </source>
</evidence>
<dbReference type="InterPro" id="IPR004839">
    <property type="entry name" value="Aminotransferase_I/II_large"/>
</dbReference>
<dbReference type="SUPFAM" id="SSF53383">
    <property type="entry name" value="PLP-dependent transferases"/>
    <property type="match status" value="1"/>
</dbReference>
<evidence type="ECO:0000259" key="4">
    <source>
        <dbReference type="Pfam" id="PF00155"/>
    </source>
</evidence>
<gene>
    <name evidence="5" type="primary">bioF_2</name>
    <name evidence="5" type="ORF">LMG27952_05835</name>
</gene>
<organism evidence="5 6">
    <name type="scientific">Paraburkholderia hiiakae</name>
    <dbReference type="NCBI Taxonomy" id="1081782"/>
    <lineage>
        <taxon>Bacteria</taxon>
        <taxon>Pseudomonadati</taxon>
        <taxon>Pseudomonadota</taxon>
        <taxon>Betaproteobacteria</taxon>
        <taxon>Burkholderiales</taxon>
        <taxon>Burkholderiaceae</taxon>
        <taxon>Paraburkholderia</taxon>
    </lineage>
</organism>
<dbReference type="EC" id="2.3.1.47" evidence="5"/>
<evidence type="ECO:0000256" key="1">
    <source>
        <dbReference type="ARBA" id="ARBA00001933"/>
    </source>
</evidence>
<dbReference type="InterPro" id="IPR015421">
    <property type="entry name" value="PyrdxlP-dep_Trfase_major"/>
</dbReference>
<evidence type="ECO:0000313" key="5">
    <source>
        <dbReference type="EMBL" id="CAD6555542.1"/>
    </source>
</evidence>
<evidence type="ECO:0000313" key="6">
    <source>
        <dbReference type="Proteomes" id="UP000656319"/>
    </source>
</evidence>
<dbReference type="InterPro" id="IPR015424">
    <property type="entry name" value="PyrdxlP-dep_Trfase"/>
</dbReference>
<dbReference type="EMBL" id="CAJHCQ010000019">
    <property type="protein sequence ID" value="CAD6555542.1"/>
    <property type="molecule type" value="Genomic_DNA"/>
</dbReference>
<keyword evidence="3" id="KW-0663">Pyridoxal phosphate</keyword>
<dbReference type="Gene3D" id="3.40.640.10">
    <property type="entry name" value="Type I PLP-dependent aspartate aminotransferase-like (Major domain)"/>
    <property type="match status" value="1"/>
</dbReference>
<feature type="domain" description="Aminotransferase class I/classII large" evidence="4">
    <location>
        <begin position="37"/>
        <end position="325"/>
    </location>
</feature>
<dbReference type="Proteomes" id="UP000656319">
    <property type="component" value="Unassembled WGS sequence"/>
</dbReference>
<comment type="cofactor">
    <cofactor evidence="1">
        <name>pyridoxal 5'-phosphate</name>
        <dbReference type="ChEBI" id="CHEBI:597326"/>
    </cofactor>
</comment>
<dbReference type="Pfam" id="PF00155">
    <property type="entry name" value="Aminotran_1_2"/>
    <property type="match status" value="1"/>
</dbReference>
<keyword evidence="5" id="KW-0012">Acyltransferase</keyword>
<name>A0ABM8P3L4_9BURK</name>
<reference evidence="5 6" key="1">
    <citation type="submission" date="2020-10" db="EMBL/GenBank/DDBJ databases">
        <authorList>
            <person name="Peeters C."/>
        </authorList>
    </citation>
    <scope>NUCLEOTIDE SEQUENCE [LARGE SCALE GENOMIC DNA]</scope>
    <source>
        <strain evidence="5 6">LMG 27952</strain>
    </source>
</reference>
<sequence length="386" mass="41737">MIDFTSALYLGMRHASGTLPRWDTLTEGVPAALRVAHAAPRFEHELAALQGREGCIAMTSTLHAILDLVGWLAKPDTLMLADAGAYTITWWGLERALARGVPVLRFPHNDPASLRKLLERHASRRRCRPAVFIDGVWPDGGCVAPYAELLNVVRAWGGVLVADDTQALGILGHGPSRAQPYGCGGGGSLRWLGLDVPDVITVTSCAKAFGVPVAAISGAQSVIDDLRGQALTRVHCSPPSNAHLCAGLAAMALNRLSGEKLRARLLRNLLCLRERLHAVGIETFGGLFPVQTLDLGGLRAVDLFKALAARGIEAVLRRPYGSAVPQLSFIVTASHELDEIDFAAAEIERALRRMPRPRAHSRPFRRDVCYRVTAVRRHDASVAHGR</sequence>
<proteinExistence type="predicted"/>
<evidence type="ECO:0000256" key="3">
    <source>
        <dbReference type="ARBA" id="ARBA00022898"/>
    </source>
</evidence>
<dbReference type="PANTHER" id="PTHR13693">
    <property type="entry name" value="CLASS II AMINOTRANSFERASE/8-AMINO-7-OXONONANOATE SYNTHASE"/>
    <property type="match status" value="1"/>
</dbReference>
<comment type="caution">
    <text evidence="5">The sequence shown here is derived from an EMBL/GenBank/DDBJ whole genome shotgun (WGS) entry which is preliminary data.</text>
</comment>
<protein>
    <submittedName>
        <fullName evidence="5">8-amino-7-oxononanoate synthase</fullName>
        <ecNumber evidence="5">2.3.1.47</ecNumber>
    </submittedName>
</protein>
<keyword evidence="2 5" id="KW-0808">Transferase</keyword>
<dbReference type="RefSeq" id="WP_201699367.1">
    <property type="nucleotide sequence ID" value="NZ_CAJHCQ010000019.1"/>
</dbReference>
<dbReference type="GO" id="GO:0008710">
    <property type="term" value="F:8-amino-7-oxononanoate synthase activity"/>
    <property type="evidence" value="ECO:0007669"/>
    <property type="project" value="UniProtKB-EC"/>
</dbReference>
<accession>A0ABM8P3L4</accession>
<dbReference type="InterPro" id="IPR050087">
    <property type="entry name" value="AON_synthase_class-II"/>
</dbReference>
<dbReference type="PANTHER" id="PTHR13693:SF100">
    <property type="entry name" value="8-AMINO-7-OXONONANOATE SYNTHASE"/>
    <property type="match status" value="1"/>
</dbReference>
<keyword evidence="6" id="KW-1185">Reference proteome</keyword>
<dbReference type="InterPro" id="IPR015422">
    <property type="entry name" value="PyrdxlP-dep_Trfase_small"/>
</dbReference>
<dbReference type="Gene3D" id="3.90.1150.10">
    <property type="entry name" value="Aspartate Aminotransferase, domain 1"/>
    <property type="match status" value="1"/>
</dbReference>